<sequence length="381" mass="41469">MTTMVVFLTMPATFLAFAIALAIVAFTERSIRATRWASAGFLFASVAMVSDMLRAVDNVPLGYFAILCHFTSLSCMLQAFAVRHGRNLSLAVPLVAGMAALILLPGSPWTPSFSYRPVVVHLAGFTIIWLALRTLWPSRVKSRIDRAIYFTVFASAAVYFLRAILPIVDPITLASLSNRLIDDEYVVLSHVSSAVLGLAAAILLLLAVGKDLISSKAIESRTDQLTGVGNRRAMELAMEFSARGKKPVGGVIAIDLDHFKQVNDRYGHACGDLLLSAVGKCLSREFRDHATVCRVGGEEFLLLVDREHAGNLALMSERARLAIRSIRLPAPLDDYQPTASVGFREHDPDDDLEITMRAADRAVYRAKAAGRDRVLAAPADA</sequence>
<evidence type="ECO:0000256" key="1">
    <source>
        <dbReference type="ARBA" id="ARBA00012528"/>
    </source>
</evidence>
<dbReference type="PANTHER" id="PTHR45138:SF9">
    <property type="entry name" value="DIGUANYLATE CYCLASE DGCM-RELATED"/>
    <property type="match status" value="1"/>
</dbReference>
<dbReference type="EMBL" id="JACICF010000001">
    <property type="protein sequence ID" value="MBB3763230.1"/>
    <property type="molecule type" value="Genomic_DNA"/>
</dbReference>
<keyword evidence="3" id="KW-0472">Membrane</keyword>
<dbReference type="GO" id="GO:1902201">
    <property type="term" value="P:negative regulation of bacterial-type flagellum-dependent cell motility"/>
    <property type="evidence" value="ECO:0007669"/>
    <property type="project" value="TreeGrafter"/>
</dbReference>
<feature type="transmembrane region" description="Helical" evidence="3">
    <location>
        <begin position="185"/>
        <end position="208"/>
    </location>
</feature>
<evidence type="ECO:0000313" key="6">
    <source>
        <dbReference type="Proteomes" id="UP000578569"/>
    </source>
</evidence>
<evidence type="ECO:0000256" key="3">
    <source>
        <dbReference type="SAM" id="Phobius"/>
    </source>
</evidence>
<protein>
    <recommendedName>
        <fullName evidence="1">diguanylate cyclase</fullName>
        <ecNumber evidence="1">2.7.7.65</ecNumber>
    </recommendedName>
</protein>
<keyword evidence="3" id="KW-1133">Transmembrane helix</keyword>
<organism evidence="5 6">
    <name type="scientific">Sphingomicrobium lutaoense</name>
    <dbReference type="NCBI Taxonomy" id="515949"/>
    <lineage>
        <taxon>Bacteria</taxon>
        <taxon>Pseudomonadati</taxon>
        <taxon>Pseudomonadota</taxon>
        <taxon>Alphaproteobacteria</taxon>
        <taxon>Sphingomonadales</taxon>
        <taxon>Sphingomonadaceae</taxon>
        <taxon>Sphingomicrobium</taxon>
    </lineage>
</organism>
<keyword evidence="6" id="KW-1185">Reference proteome</keyword>
<feature type="transmembrane region" description="Helical" evidence="3">
    <location>
        <begin position="61"/>
        <end position="81"/>
    </location>
</feature>
<dbReference type="GO" id="GO:0005886">
    <property type="term" value="C:plasma membrane"/>
    <property type="evidence" value="ECO:0007669"/>
    <property type="project" value="TreeGrafter"/>
</dbReference>
<keyword evidence="3" id="KW-0812">Transmembrane</keyword>
<feature type="transmembrane region" description="Helical" evidence="3">
    <location>
        <begin position="118"/>
        <end position="136"/>
    </location>
</feature>
<dbReference type="AlphaFoldDB" id="A0A839YXM4"/>
<name>A0A839YXM4_9SPHN</name>
<feature type="transmembrane region" description="Helical" evidence="3">
    <location>
        <begin position="148"/>
        <end position="165"/>
    </location>
</feature>
<dbReference type="PANTHER" id="PTHR45138">
    <property type="entry name" value="REGULATORY COMPONENTS OF SENSORY TRANSDUCTION SYSTEM"/>
    <property type="match status" value="1"/>
</dbReference>
<reference evidence="5 6" key="1">
    <citation type="submission" date="2020-08" db="EMBL/GenBank/DDBJ databases">
        <title>Genomic Encyclopedia of Type Strains, Phase IV (KMG-IV): sequencing the most valuable type-strain genomes for metagenomic binning, comparative biology and taxonomic classification.</title>
        <authorList>
            <person name="Goeker M."/>
        </authorList>
    </citation>
    <scope>NUCLEOTIDE SEQUENCE [LARGE SCALE GENOMIC DNA]</scope>
    <source>
        <strain evidence="5 6">DSM 24194</strain>
    </source>
</reference>
<dbReference type="GO" id="GO:0052621">
    <property type="term" value="F:diguanylate cyclase activity"/>
    <property type="evidence" value="ECO:0007669"/>
    <property type="project" value="UniProtKB-EC"/>
</dbReference>
<dbReference type="Pfam" id="PF00990">
    <property type="entry name" value="GGDEF"/>
    <property type="match status" value="1"/>
</dbReference>
<comment type="catalytic activity">
    <reaction evidence="2">
        <text>2 GTP = 3',3'-c-di-GMP + 2 diphosphate</text>
        <dbReference type="Rhea" id="RHEA:24898"/>
        <dbReference type="ChEBI" id="CHEBI:33019"/>
        <dbReference type="ChEBI" id="CHEBI:37565"/>
        <dbReference type="ChEBI" id="CHEBI:58805"/>
        <dbReference type="EC" id="2.7.7.65"/>
    </reaction>
</comment>
<dbReference type="EC" id="2.7.7.65" evidence="1"/>
<feature type="transmembrane region" description="Helical" evidence="3">
    <location>
        <begin position="88"/>
        <end position="106"/>
    </location>
</feature>
<proteinExistence type="predicted"/>
<comment type="caution">
    <text evidence="5">The sequence shown here is derived from an EMBL/GenBank/DDBJ whole genome shotgun (WGS) entry which is preliminary data.</text>
</comment>
<dbReference type="InterPro" id="IPR050469">
    <property type="entry name" value="Diguanylate_Cyclase"/>
</dbReference>
<gene>
    <name evidence="5" type="ORF">FHS50_000253</name>
</gene>
<dbReference type="CDD" id="cd01949">
    <property type="entry name" value="GGDEF"/>
    <property type="match status" value="1"/>
</dbReference>
<dbReference type="GO" id="GO:0043709">
    <property type="term" value="P:cell adhesion involved in single-species biofilm formation"/>
    <property type="evidence" value="ECO:0007669"/>
    <property type="project" value="TreeGrafter"/>
</dbReference>
<dbReference type="InterPro" id="IPR000160">
    <property type="entry name" value="GGDEF_dom"/>
</dbReference>
<dbReference type="PROSITE" id="PS50887">
    <property type="entry name" value="GGDEF"/>
    <property type="match status" value="1"/>
</dbReference>
<evidence type="ECO:0000313" key="5">
    <source>
        <dbReference type="EMBL" id="MBB3763230.1"/>
    </source>
</evidence>
<dbReference type="SMART" id="SM00267">
    <property type="entry name" value="GGDEF"/>
    <property type="match status" value="1"/>
</dbReference>
<feature type="transmembrane region" description="Helical" evidence="3">
    <location>
        <begin position="6"/>
        <end position="26"/>
    </location>
</feature>
<dbReference type="Gene3D" id="3.30.70.270">
    <property type="match status" value="1"/>
</dbReference>
<dbReference type="Proteomes" id="UP000578569">
    <property type="component" value="Unassembled WGS sequence"/>
</dbReference>
<feature type="transmembrane region" description="Helical" evidence="3">
    <location>
        <begin position="33"/>
        <end position="49"/>
    </location>
</feature>
<feature type="domain" description="GGDEF" evidence="4">
    <location>
        <begin position="247"/>
        <end position="379"/>
    </location>
</feature>
<dbReference type="InterPro" id="IPR043128">
    <property type="entry name" value="Rev_trsase/Diguanyl_cyclase"/>
</dbReference>
<dbReference type="RefSeq" id="WP_183932540.1">
    <property type="nucleotide sequence ID" value="NZ_JACICF010000001.1"/>
</dbReference>
<dbReference type="InterPro" id="IPR029787">
    <property type="entry name" value="Nucleotide_cyclase"/>
</dbReference>
<accession>A0A839YXM4</accession>
<dbReference type="NCBIfam" id="TIGR00254">
    <property type="entry name" value="GGDEF"/>
    <property type="match status" value="1"/>
</dbReference>
<dbReference type="SUPFAM" id="SSF55073">
    <property type="entry name" value="Nucleotide cyclase"/>
    <property type="match status" value="1"/>
</dbReference>
<evidence type="ECO:0000259" key="4">
    <source>
        <dbReference type="PROSITE" id="PS50887"/>
    </source>
</evidence>
<evidence type="ECO:0000256" key="2">
    <source>
        <dbReference type="ARBA" id="ARBA00034247"/>
    </source>
</evidence>